<dbReference type="InterPro" id="IPR003598">
    <property type="entry name" value="Ig_sub2"/>
</dbReference>
<dbReference type="Pfam" id="PF07679">
    <property type="entry name" value="I-set"/>
    <property type="match status" value="6"/>
</dbReference>
<protein>
    <recommendedName>
        <fullName evidence="6">Ig-like domain-containing protein</fullName>
    </recommendedName>
</protein>
<keyword evidence="5" id="KW-0732">Signal</keyword>
<keyword evidence="1" id="KW-0677">Repeat</keyword>
<feature type="compositionally biased region" description="Basic and acidic residues" evidence="4">
    <location>
        <begin position="44"/>
        <end position="54"/>
    </location>
</feature>
<dbReference type="OrthoDB" id="6070751at2759"/>
<name>A0A6G0YLV5_APHCR</name>
<gene>
    <name evidence="7" type="ORF">FWK35_00023429</name>
</gene>
<organism evidence="7 8">
    <name type="scientific">Aphis craccivora</name>
    <name type="common">Cowpea aphid</name>
    <dbReference type="NCBI Taxonomy" id="307492"/>
    <lineage>
        <taxon>Eukaryota</taxon>
        <taxon>Metazoa</taxon>
        <taxon>Ecdysozoa</taxon>
        <taxon>Arthropoda</taxon>
        <taxon>Hexapoda</taxon>
        <taxon>Insecta</taxon>
        <taxon>Pterygota</taxon>
        <taxon>Neoptera</taxon>
        <taxon>Paraneoptera</taxon>
        <taxon>Hemiptera</taxon>
        <taxon>Sternorrhyncha</taxon>
        <taxon>Aphidomorpha</taxon>
        <taxon>Aphidoidea</taxon>
        <taxon>Aphididae</taxon>
        <taxon>Aphidini</taxon>
        <taxon>Aphis</taxon>
        <taxon>Aphis</taxon>
    </lineage>
</organism>
<feature type="domain" description="Ig-like" evidence="6">
    <location>
        <begin position="68"/>
        <end position="157"/>
    </location>
</feature>
<feature type="non-terminal residue" evidence="7">
    <location>
        <position position="3612"/>
    </location>
</feature>
<dbReference type="SMART" id="SM00409">
    <property type="entry name" value="IG"/>
    <property type="match status" value="6"/>
</dbReference>
<dbReference type="PANTHER" id="PTHR13817:SF171">
    <property type="entry name" value="STRETCHIN-MLCK, ISOFORM U"/>
    <property type="match status" value="1"/>
</dbReference>
<dbReference type="SUPFAM" id="SSF48726">
    <property type="entry name" value="Immunoglobulin"/>
    <property type="match status" value="6"/>
</dbReference>
<dbReference type="InterPro" id="IPR007110">
    <property type="entry name" value="Ig-like_dom"/>
</dbReference>
<feature type="compositionally biased region" description="Basic and acidic residues" evidence="4">
    <location>
        <begin position="2879"/>
        <end position="2896"/>
    </location>
</feature>
<evidence type="ECO:0000256" key="5">
    <source>
        <dbReference type="SAM" id="SignalP"/>
    </source>
</evidence>
<keyword evidence="8" id="KW-1185">Reference proteome</keyword>
<dbReference type="InterPro" id="IPR003599">
    <property type="entry name" value="Ig_sub"/>
</dbReference>
<feature type="domain" description="Ig-like" evidence="6">
    <location>
        <begin position="561"/>
        <end position="639"/>
    </location>
</feature>
<feature type="region of interest" description="Disordered" evidence="4">
    <location>
        <begin position="39"/>
        <end position="59"/>
    </location>
</feature>
<feature type="region of interest" description="Disordered" evidence="4">
    <location>
        <begin position="3393"/>
        <end position="3612"/>
    </location>
</feature>
<reference evidence="7 8" key="1">
    <citation type="submission" date="2019-08" db="EMBL/GenBank/DDBJ databases">
        <title>Whole genome of Aphis craccivora.</title>
        <authorList>
            <person name="Voronova N.V."/>
            <person name="Shulinski R.S."/>
            <person name="Bandarenka Y.V."/>
            <person name="Zhorov D.G."/>
            <person name="Warner D."/>
        </authorList>
    </citation>
    <scope>NUCLEOTIDE SEQUENCE [LARGE SCALE GENOMIC DNA]</scope>
    <source>
        <strain evidence="7">180601</strain>
        <tissue evidence="7">Whole Body</tissue>
    </source>
</reference>
<accession>A0A6G0YLV5</accession>
<dbReference type="PROSITE" id="PS50835">
    <property type="entry name" value="IG_LIKE"/>
    <property type="match status" value="6"/>
</dbReference>
<evidence type="ECO:0000313" key="7">
    <source>
        <dbReference type="EMBL" id="KAF0758077.1"/>
    </source>
</evidence>
<dbReference type="InterPro" id="IPR050964">
    <property type="entry name" value="Striated_Muscle_Regulatory"/>
</dbReference>
<feature type="domain" description="Ig-like" evidence="6">
    <location>
        <begin position="264"/>
        <end position="350"/>
    </location>
</feature>
<feature type="chain" id="PRO_5026298440" description="Ig-like domain-containing protein" evidence="5">
    <location>
        <begin position="23"/>
        <end position="3612"/>
    </location>
</feature>
<proteinExistence type="predicted"/>
<feature type="compositionally biased region" description="Basic and acidic residues" evidence="4">
    <location>
        <begin position="3572"/>
        <end position="3592"/>
    </location>
</feature>
<evidence type="ECO:0000313" key="8">
    <source>
        <dbReference type="Proteomes" id="UP000478052"/>
    </source>
</evidence>
<feature type="compositionally biased region" description="Basic and acidic residues" evidence="4">
    <location>
        <begin position="3452"/>
        <end position="3540"/>
    </location>
</feature>
<dbReference type="Gene3D" id="2.60.40.10">
    <property type="entry name" value="Immunoglobulins"/>
    <property type="match status" value="6"/>
</dbReference>
<feature type="coiled-coil region" evidence="3">
    <location>
        <begin position="2188"/>
        <end position="2215"/>
    </location>
</feature>
<dbReference type="Proteomes" id="UP000478052">
    <property type="component" value="Unassembled WGS sequence"/>
</dbReference>
<dbReference type="SMART" id="SM00408">
    <property type="entry name" value="IGc2"/>
    <property type="match status" value="4"/>
</dbReference>
<evidence type="ECO:0000259" key="6">
    <source>
        <dbReference type="PROSITE" id="PS50835"/>
    </source>
</evidence>
<feature type="compositionally biased region" description="Basic and acidic residues" evidence="4">
    <location>
        <begin position="3393"/>
        <end position="3420"/>
    </location>
</feature>
<feature type="region of interest" description="Disordered" evidence="4">
    <location>
        <begin position="3310"/>
        <end position="3338"/>
    </location>
</feature>
<keyword evidence="2" id="KW-0393">Immunoglobulin domain</keyword>
<evidence type="ECO:0000256" key="2">
    <source>
        <dbReference type="ARBA" id="ARBA00023319"/>
    </source>
</evidence>
<feature type="domain" description="Ig-like" evidence="6">
    <location>
        <begin position="462"/>
        <end position="546"/>
    </location>
</feature>
<dbReference type="EMBL" id="VUJU01003386">
    <property type="protein sequence ID" value="KAF0758077.1"/>
    <property type="molecule type" value="Genomic_DNA"/>
</dbReference>
<feature type="domain" description="Ig-like" evidence="6">
    <location>
        <begin position="159"/>
        <end position="244"/>
    </location>
</feature>
<evidence type="ECO:0000256" key="4">
    <source>
        <dbReference type="SAM" id="MobiDB-lite"/>
    </source>
</evidence>
<evidence type="ECO:0000256" key="1">
    <source>
        <dbReference type="ARBA" id="ARBA00022737"/>
    </source>
</evidence>
<feature type="compositionally biased region" description="Basic and acidic residues" evidence="4">
    <location>
        <begin position="3310"/>
        <end position="3330"/>
    </location>
</feature>
<dbReference type="InterPro" id="IPR013783">
    <property type="entry name" value="Ig-like_fold"/>
</dbReference>
<sequence>MHVIPIRFVLCIFNGMSGGSHAITFGTSTRAGDSLTTLTMKSSNHSDTESKDYRGGSSSTVGQEDLIPIFLRRLNDLNIRVGTRTRFLIELDDATGVQVRWYHNNTEANSERYQYIHEGGFYCLDIVPVTLFDEGLWVCTAQNYAGKSSTAAHLSLTVPKAFKKPIFVEQLKAVLTQRGIVSLECKVIGVPTPKLRWYKDDKEIKAGDIFALTANSEEDCLGIYTCEATNVMGTALSTSKIQVTHTPLDGNRDADSLIPYGPPPKFVKFLKDASGKVGSVLFLECQVEVPPWPRSIGWYNNNGIVNEGPLYHLMADGLGMYGIEIKSLRADHSTTWKCVATSSTGAKAVTSCVVSVSYPKNYRVPRFLESLRAIMTDEGLVSFECKVIGYPTPQLSWFKDGKQLQPGDVYELTGSKSLGSYCCVARNCMGETSSIAELTIEDIQNQLNESEKLQLTSNTQPPRFLLGLKSIEANINESFVFTIKVTTESTPSISWYKEDEQLTESNRYQFSSEDNGTYMLSILSLEIDDQAEWKCVAINRYGQTVTSSFLKLNIPKTFKSPKFLEELRIAFSNEGSVNLECKVIGVPQPQLKWFKDGQELNPGDMHKIISGQSGTCCLGTYTCQAHNCMGTVSSSATLLTMEGNFVPTLLHIIFIASEMRELLYFCPISDKSTVKSCASEEYLSVGNPLVRNESLSTIPEERTSQMEKSYTIEEPADISFSFDGKEVTVSLYETPDLTHDEALQIIEMYADELSEHISEDNVVDLPSLRIVKESSISGPVMMEALVIDVPIGFCRQQIVSDTEFDGVSLTEDITLGNNDKSDSICENSLEYFSDHFSSGNSKREVFYSASETTPKNSSMVLKQQSENDGHQSFQTPKLFMSDSDDQILTQLKLDERISPNNSRHVIGPLARSESNNTEEEVSETLAEIENEPPLSHNYCASEIVTQSDEDGLYSTVLNKIRDKGMASVVLSSEEDDVLKIISRPNVDEFLKYMKIILEGSIVKMNTHEHFNFTSTTTELERSIQALHSLAWKFIEETERHDVTELDKNTADNVSNLMTAINASLLALEQIDDPFGVSDNVLNEIQSLVCFDLETLNNSDLSASVILDRLSDQIKNFTIVVNKQVTRVTEQRIIAVLRNTIGTTLVYIKTLQQNCSKIKCVDINSLAPLFSMVQPLETILNDIAIMEEASIDDNKPHLRLKQILIPPISSIAFSLDSLSTALKSDSSNDDQDLKGIYDRISDSNNQFMILASQGMDSNKIAECFISFTKPINDLCCHLRRLGRSTENIVSSDYGSDDKLLLDFETIFDELMIDIDTLINNVNFVQDSENNMNPLGSLLEPLQDMKIGLFQVNQVLLSNQTGSTLSYEVMSCFEHLSQQLVQLNNCIANQSIVEETDKEIPFESSIKMMQNILFDDAIDDLGVNGILFGSVMKPLLQLQNLIVSKMASVESDLSFSEHTDVTGGACDTHSLSLSLSNNAQTIFNKTTDENSKKVITESSIIDSSDNDCEKQNKLHITNSEINKDSISFENNVHNDLVIKRGFECDIGDTFKDEEPNIITSEDDRDNSGFEALFDETDLETISDFVEDGCMDNIINSKVDQKFSDLSVNDSETVHKDIDNIIPEHVLELLEKNNQQDLVLNSSVDLFDELQETLKHNISEKAKDKFTEIYDLDTNTLNIKDLQKNNSKYSDLHNDNSNNLLDDLLDVTKINNSTIIINSDKLTKQNMIELSEVNNEQMKQCNEIVLKIDQNEPFKNKDLYISDQDAYKKEQVFEIEQDVNFIENVECLDSDKSISNNTVITVNEISDSNEVKIKEVDNTDNSKTIVNLLESTNGNVSQIVYEDVPYESASSFKNEILDSLLLNKSNSNESIKNIKIVSSEDKIDHNKLNESEKLNILSNDNNTANKDTLLIKEIEEPSIAENVTYNSVHQDYNAINEIDSIYNAGANMNIQVSQTSIEEEFNTEKDNKLIPIDKSTNAIELNKVFVTLVEEKHDSTLETNLLIENQNTSIVEEILNDIKQNDDIDLINKINCNVEEREPTTEPDSSIGYTSLMTDLEDDIIKDITEKQKSDDKNLSLIKNENNDSGTFEIDQNINFDKILHQDLQLNINTTSVTDNKQIVNNSTISENNANLITKLNVDQSEEYTQNLPNQFINEILNEKNESELINEKTLENVQQKGFTIQQNNIYLQLSNDEEKAVDDLNEQCETLSEIKENNEVEFIDSKKVLPTEIIYSGDLIDIKNVEECVIDNSNRIDDLSISNVDNGVHMPIHMPVTELSEMAKLNVLDEQLVVMSLNAEESEKSRKVCECSIENNEFIDNIEIQFKNGVTNDFENTVHLTLNEKEKCSEEKYSDNDITEISMNDNENSINTLNKSLDNFKQSNITNIIDNNNTNLLDSTLINNEIITLEKIQPTDQYKFEENHVEIQFKENIESRNEQSIVLDDKDNITNNVEHLESKNEVFYFPDDVIENDEEKSCCEIHKIQNDGSIMINESPNIEQTTALVHNEMISVCNTQPLDTVVIEFGNIKEQNEIELNIPESTNIAALENTIDTTVETINSLNNEAEIMSNDKNNLIYDVNKDKFITKDYFETHNSNLIDEKSNSVCNEDDLKNNSDILKAMNNFHTENNEEKILTKSQLSDESQIVVSLTENDCATSFVDLETTKINNEKKVESYKTPVSENYITKQESPLLVNENTKNCKEIASLSNVCIEILNENNVNQQNKFNECHKNIILEKSDTLKTVSHEQSEITNTIINVEKSNRNEDDLEINETSEQNHNTNDTDKKEIPIAIDLCKSMENKESHVFNKNQSFSLCDTDIENMNENLTTDLEINQEITENNIVKPSAIKYILEGIGNLKNDEIHMEDKNISKNLETSTNELETTIDNTRRVDSNESKKQKENSTNEKLPNLADELNTLLETPKNECLLINKEIDSKLIETSNFDLSVDECLQIDTVIKAQHNNTSATEEQNMSVYSTEKVNVMTESHPDNNHNDKSNSSLIEIQGNEVSNTINDNEGNENSIMKLESINIDEDKLTNVVEIKDQIDIMTAVENNSNLLNDPIFEYGITDLSNEESLNSLSVMPKLHYTENIAANQTECVMLENTSILKQNEPNAMENVDQYAQVEHELNIAAIGNIIIDYDSVKEHSLTADNEKKCVENATIAVILDDHSFKTVLTNVDVLKAPITDTIIRNEHTITNEQLENSIKAIPYLCENKNSNILTIDDLTENSDNVVTENVQSEIGSMNKPTEILNEDIDKQGNLVLKQDQNEEVVNKLQQSLKKSNQICESLVLSKDENDMTEEVQSDVLIENIKITKNEKTNDTNDKTDIKQKLNPRSKESPSLYTSTNNISVKENKIDTTKTINETLDEKNMMLSDEKKNTEKVITDFKSEEILEKIVKSDDENKNNKNNEIRNEEKLNKNELELDKTKRGSKKKKSSLRSEDKKSPSPDKTKITASVSEKGIDKSKKIDISIEEKNKNLSDENNDIQKAEIKLGKLEPEIVSDNDRSTEEVTEKDVSTDDKYKNKTNNETDNNEEKLNNNEVELDKSKRGSKKKKTSLRSEDKKSPSPDKTKITASVSEKGIDKSKMIDISIEEKNKNQSDENNDIQNAEIKLGKLEPEI</sequence>
<dbReference type="FunFam" id="2.60.40.10:FF:000107">
    <property type="entry name" value="Myosin, light chain kinase a"/>
    <property type="match status" value="1"/>
</dbReference>
<feature type="signal peptide" evidence="5">
    <location>
        <begin position="1"/>
        <end position="22"/>
    </location>
</feature>
<dbReference type="InterPro" id="IPR036179">
    <property type="entry name" value="Ig-like_dom_sf"/>
</dbReference>
<dbReference type="PANTHER" id="PTHR13817">
    <property type="entry name" value="TITIN"/>
    <property type="match status" value="1"/>
</dbReference>
<feature type="compositionally biased region" description="Basic and acidic residues" evidence="4">
    <location>
        <begin position="3430"/>
        <end position="3444"/>
    </location>
</feature>
<feature type="region of interest" description="Disordered" evidence="4">
    <location>
        <begin position="2879"/>
        <end position="2900"/>
    </location>
</feature>
<comment type="caution">
    <text evidence="7">The sequence shown here is derived from an EMBL/GenBank/DDBJ whole genome shotgun (WGS) entry which is preliminary data.</text>
</comment>
<feature type="compositionally biased region" description="Basic and acidic residues" evidence="4">
    <location>
        <begin position="3550"/>
        <end position="3564"/>
    </location>
</feature>
<feature type="domain" description="Ig-like" evidence="6">
    <location>
        <begin position="365"/>
        <end position="441"/>
    </location>
</feature>
<evidence type="ECO:0000256" key="3">
    <source>
        <dbReference type="SAM" id="Coils"/>
    </source>
</evidence>
<dbReference type="InterPro" id="IPR013098">
    <property type="entry name" value="Ig_I-set"/>
</dbReference>
<keyword evidence="3" id="KW-0175">Coiled coil</keyword>